<comment type="caution">
    <text evidence="11">The sequence shown here is derived from an EMBL/GenBank/DDBJ whole genome shotgun (WGS) entry which is preliminary data.</text>
</comment>
<dbReference type="InterPro" id="IPR006680">
    <property type="entry name" value="Amidohydro-rel"/>
</dbReference>
<dbReference type="SUPFAM" id="SSF51556">
    <property type="entry name" value="Metallo-dependent hydrolases"/>
    <property type="match status" value="1"/>
</dbReference>
<evidence type="ECO:0000256" key="3">
    <source>
        <dbReference type="ARBA" id="ARBA00022793"/>
    </source>
</evidence>
<comment type="similarity">
    <text evidence="1">Belongs to the metallo-dependent hydrolases superfamily. ACMSD family.</text>
</comment>
<evidence type="ECO:0000256" key="7">
    <source>
        <dbReference type="ARBA" id="ARBA00038889"/>
    </source>
</evidence>
<name>A0AAN7ZTW7_9PEZI</name>
<sequence length="366" mass="40301">MSQPDGLGGEQRGMDDLGMYEHQENAHKAQPSQPQGLRPPAYQEACRANGHSKPDGMPALPDWSPSQHLELMDKLNIRKSVLSISSPGTHLVAGNDELAAKVTRDCNSYAADLKQKTPDRFGYFASLPLPNVELCLKEIAQSAEEGCDGYVFLTNGHGHYLGDKLFDPIFDELNRRKALIFIHPTTPMCPCSPEAQAQGEQPIKAAPFAGKYPNPMLEFFFDTARVVANLFMSGTIKRCPDVRIILPHMGGAFPPLLSRFTGFSTLVPGPWDAIPEEDTREAFTKQIWFDLAGFPFPGQIKGLMDGVGVDHSRIMYGSDFPFTKPPGVEMLLGKMDEGVKGMFSEEEIVGLYHGNAEKLLSMETVQ</sequence>
<evidence type="ECO:0000313" key="11">
    <source>
        <dbReference type="EMBL" id="KAK5699532.1"/>
    </source>
</evidence>
<dbReference type="AlphaFoldDB" id="A0AAN7ZTW7"/>
<organism evidence="11 12">
    <name type="scientific">Elasticomyces elasticus</name>
    <dbReference type="NCBI Taxonomy" id="574655"/>
    <lineage>
        <taxon>Eukaryota</taxon>
        <taxon>Fungi</taxon>
        <taxon>Dikarya</taxon>
        <taxon>Ascomycota</taxon>
        <taxon>Pezizomycotina</taxon>
        <taxon>Dothideomycetes</taxon>
        <taxon>Dothideomycetidae</taxon>
        <taxon>Mycosphaerellales</taxon>
        <taxon>Teratosphaeriaceae</taxon>
        <taxon>Elasticomyces</taxon>
    </lineage>
</organism>
<comment type="catalytic activity">
    <reaction evidence="6">
        <text>6-methylsalicylate + H(+) = 3-methylphenol + CO2</text>
        <dbReference type="Rhea" id="RHEA:23112"/>
        <dbReference type="ChEBI" id="CHEBI:15378"/>
        <dbReference type="ChEBI" id="CHEBI:16526"/>
        <dbReference type="ChEBI" id="CHEBI:17231"/>
        <dbReference type="ChEBI" id="CHEBI:36658"/>
        <dbReference type="EC" id="4.1.1.52"/>
    </reaction>
    <physiologicalReaction direction="left-to-right" evidence="6">
        <dbReference type="Rhea" id="RHEA:23113"/>
    </physiologicalReaction>
</comment>
<dbReference type="GO" id="GO:0047596">
    <property type="term" value="F:6-methylsalicylate decarboxylase activity"/>
    <property type="evidence" value="ECO:0007669"/>
    <property type="project" value="UniProtKB-EC"/>
</dbReference>
<proteinExistence type="inferred from homology"/>
<dbReference type="Gene3D" id="3.20.20.140">
    <property type="entry name" value="Metal-dependent hydrolases"/>
    <property type="match status" value="1"/>
</dbReference>
<evidence type="ECO:0000313" key="12">
    <source>
        <dbReference type="Proteomes" id="UP001310594"/>
    </source>
</evidence>
<dbReference type="GO" id="GO:0019748">
    <property type="term" value="P:secondary metabolic process"/>
    <property type="evidence" value="ECO:0007669"/>
    <property type="project" value="TreeGrafter"/>
</dbReference>
<evidence type="ECO:0000256" key="2">
    <source>
        <dbReference type="ARBA" id="ARBA00022723"/>
    </source>
</evidence>
<evidence type="ECO:0000256" key="4">
    <source>
        <dbReference type="ARBA" id="ARBA00022833"/>
    </source>
</evidence>
<dbReference type="GO" id="GO:0016787">
    <property type="term" value="F:hydrolase activity"/>
    <property type="evidence" value="ECO:0007669"/>
    <property type="project" value="InterPro"/>
</dbReference>
<reference evidence="11" key="1">
    <citation type="submission" date="2023-08" db="EMBL/GenBank/DDBJ databases">
        <title>Black Yeasts Isolated from many extreme environments.</title>
        <authorList>
            <person name="Coleine C."/>
            <person name="Stajich J.E."/>
            <person name="Selbmann L."/>
        </authorList>
    </citation>
    <scope>NUCLEOTIDE SEQUENCE</scope>
    <source>
        <strain evidence="11">CCFEE 5810</strain>
    </source>
</reference>
<dbReference type="InterPro" id="IPR032465">
    <property type="entry name" value="ACMSD"/>
</dbReference>
<evidence type="ECO:0000256" key="5">
    <source>
        <dbReference type="ARBA" id="ARBA00023239"/>
    </source>
</evidence>
<dbReference type="InterPro" id="IPR032466">
    <property type="entry name" value="Metal_Hydrolase"/>
</dbReference>
<feature type="compositionally biased region" description="Gly residues" evidence="9">
    <location>
        <begin position="1"/>
        <end position="11"/>
    </location>
</feature>
<dbReference type="PANTHER" id="PTHR21240">
    <property type="entry name" value="2-AMINO-3-CARBOXYLMUCONATE-6-SEMIALDEHYDE DECARBOXYLASE"/>
    <property type="match status" value="1"/>
</dbReference>
<dbReference type="Proteomes" id="UP001310594">
    <property type="component" value="Unassembled WGS sequence"/>
</dbReference>
<accession>A0AAN7ZTW7</accession>
<dbReference type="GO" id="GO:0046872">
    <property type="term" value="F:metal ion binding"/>
    <property type="evidence" value="ECO:0007669"/>
    <property type="project" value="UniProtKB-KW"/>
</dbReference>
<evidence type="ECO:0000256" key="1">
    <source>
        <dbReference type="ARBA" id="ARBA00005871"/>
    </source>
</evidence>
<dbReference type="EMBL" id="JAVRQU010000008">
    <property type="protein sequence ID" value="KAK5699532.1"/>
    <property type="molecule type" value="Genomic_DNA"/>
</dbReference>
<keyword evidence="2" id="KW-0479">Metal-binding</keyword>
<evidence type="ECO:0000256" key="9">
    <source>
        <dbReference type="SAM" id="MobiDB-lite"/>
    </source>
</evidence>
<feature type="compositionally biased region" description="Basic and acidic residues" evidence="9">
    <location>
        <begin position="12"/>
        <end position="27"/>
    </location>
</feature>
<dbReference type="EC" id="4.1.1.52" evidence="7"/>
<keyword evidence="4" id="KW-0862">Zinc</keyword>
<gene>
    <name evidence="11" type="ORF">LTR97_005660</name>
</gene>
<dbReference type="Pfam" id="PF04909">
    <property type="entry name" value="Amidohydro_2"/>
    <property type="match status" value="1"/>
</dbReference>
<protein>
    <recommendedName>
        <fullName evidence="7">6-methylsalicylate decarboxylase</fullName>
        <ecNumber evidence="7">4.1.1.52</ecNumber>
    </recommendedName>
</protein>
<evidence type="ECO:0000256" key="8">
    <source>
        <dbReference type="RuleBase" id="RU366045"/>
    </source>
</evidence>
<dbReference type="PANTHER" id="PTHR21240:SF29">
    <property type="entry name" value="AMIDOHYDROLASE-RELATED DOMAIN-CONTAINING PROTEIN"/>
    <property type="match status" value="1"/>
</dbReference>
<evidence type="ECO:0000259" key="10">
    <source>
        <dbReference type="Pfam" id="PF04909"/>
    </source>
</evidence>
<evidence type="ECO:0000256" key="6">
    <source>
        <dbReference type="ARBA" id="ARBA00036832"/>
    </source>
</evidence>
<keyword evidence="5 8" id="KW-0456">Lyase</keyword>
<dbReference type="GO" id="GO:0005829">
    <property type="term" value="C:cytosol"/>
    <property type="evidence" value="ECO:0007669"/>
    <property type="project" value="TreeGrafter"/>
</dbReference>
<keyword evidence="3 8" id="KW-0210">Decarboxylase</keyword>
<feature type="region of interest" description="Disordered" evidence="9">
    <location>
        <begin position="1"/>
        <end position="63"/>
    </location>
</feature>
<feature type="domain" description="Amidohydrolase-related" evidence="10">
    <location>
        <begin position="63"/>
        <end position="360"/>
    </location>
</feature>